<dbReference type="OMA" id="NSGMSFN"/>
<organism evidence="8 9">
    <name type="scientific">Esox lucius</name>
    <name type="common">Northern pike</name>
    <dbReference type="NCBI Taxonomy" id="8010"/>
    <lineage>
        <taxon>Eukaryota</taxon>
        <taxon>Metazoa</taxon>
        <taxon>Chordata</taxon>
        <taxon>Craniata</taxon>
        <taxon>Vertebrata</taxon>
        <taxon>Euteleostomi</taxon>
        <taxon>Actinopterygii</taxon>
        <taxon>Neopterygii</taxon>
        <taxon>Teleostei</taxon>
        <taxon>Protacanthopterygii</taxon>
        <taxon>Esociformes</taxon>
        <taxon>Esocidae</taxon>
        <taxon>Esox</taxon>
    </lineage>
</organism>
<dbReference type="GO" id="GO:0099184">
    <property type="term" value="F:structural constituent of postsynaptic intermediate filament cytoskeleton"/>
    <property type="evidence" value="ECO:0007669"/>
    <property type="project" value="TreeGrafter"/>
</dbReference>
<reference evidence="9" key="1">
    <citation type="journal article" date="2014" name="PLoS ONE">
        <title>The genome and linkage map of the northern pike (Esox lucius): conserved synteny revealed between the salmonid sister group and the Neoteleostei.</title>
        <authorList>
            <person name="Rondeau E.B."/>
            <person name="Minkley D.R."/>
            <person name="Leong J.S."/>
            <person name="Messmer A.M."/>
            <person name="Jantzen J.R."/>
            <person name="von Schalburg K.R."/>
            <person name="Lemon C."/>
            <person name="Bird N.H."/>
            <person name="Koop B.F."/>
        </authorList>
    </citation>
    <scope>NUCLEOTIDE SEQUENCE</scope>
</reference>
<evidence type="ECO:0000256" key="3">
    <source>
        <dbReference type="ARBA" id="ARBA00061646"/>
    </source>
</evidence>
<evidence type="ECO:0000256" key="5">
    <source>
        <dbReference type="SAM" id="Coils"/>
    </source>
</evidence>
<evidence type="ECO:0000256" key="1">
    <source>
        <dbReference type="ARBA" id="ARBA00022754"/>
    </source>
</evidence>
<accession>A0A3P8YG16</accession>
<dbReference type="InterPro" id="IPR039008">
    <property type="entry name" value="IF_rod_dom"/>
</dbReference>
<evidence type="ECO:0000313" key="9">
    <source>
        <dbReference type="Proteomes" id="UP000265140"/>
    </source>
</evidence>
<evidence type="ECO:0000259" key="7">
    <source>
        <dbReference type="PROSITE" id="PS51842"/>
    </source>
</evidence>
<dbReference type="OrthoDB" id="2441647at2759"/>
<evidence type="ECO:0000313" key="8">
    <source>
        <dbReference type="Ensembl" id="ENSELUP00000015036.2"/>
    </source>
</evidence>
<dbReference type="Pfam" id="PF00038">
    <property type="entry name" value="Filament"/>
    <property type="match status" value="1"/>
</dbReference>
<feature type="coiled-coil region" evidence="5">
    <location>
        <begin position="88"/>
        <end position="234"/>
    </location>
</feature>
<reference evidence="8" key="3">
    <citation type="submission" date="2025-08" db="UniProtKB">
        <authorList>
            <consortium name="Ensembl"/>
        </authorList>
    </citation>
    <scope>IDENTIFICATION</scope>
</reference>
<proteinExistence type="inferred from homology"/>
<dbReference type="GO" id="GO:0005737">
    <property type="term" value="C:cytoplasm"/>
    <property type="evidence" value="ECO:0007669"/>
    <property type="project" value="TreeGrafter"/>
</dbReference>
<keyword evidence="9" id="KW-1185">Reference proteome</keyword>
<evidence type="ECO:0000256" key="6">
    <source>
        <dbReference type="SAM" id="MobiDB-lite"/>
    </source>
</evidence>
<dbReference type="PROSITE" id="PS00226">
    <property type="entry name" value="IF_ROD_1"/>
    <property type="match status" value="1"/>
</dbReference>
<dbReference type="GeneID" id="105008015"/>
<dbReference type="Ensembl" id="ENSELUT00000024005.3">
    <property type="protein sequence ID" value="ENSELUP00000015036.2"/>
    <property type="gene ID" value="ENSELUG00000015029.3"/>
</dbReference>
<evidence type="ECO:0000256" key="2">
    <source>
        <dbReference type="ARBA" id="ARBA00023054"/>
    </source>
</evidence>
<dbReference type="FunFam" id="1.20.5.170:FF:000002">
    <property type="entry name" value="Type I keratin KA11"/>
    <property type="match status" value="1"/>
</dbReference>
<dbReference type="AlphaFoldDB" id="A0A3P8YG16"/>
<feature type="coiled-coil region" evidence="5">
    <location>
        <begin position="292"/>
        <end position="386"/>
    </location>
</feature>
<dbReference type="FunFam" id="1.20.5.1160:FF:000001">
    <property type="entry name" value="Keratin type II"/>
    <property type="match status" value="1"/>
</dbReference>
<dbReference type="GO" id="GO:0099160">
    <property type="term" value="C:postsynaptic intermediate filament cytoskeleton"/>
    <property type="evidence" value="ECO:0007669"/>
    <property type="project" value="TreeGrafter"/>
</dbReference>
<dbReference type="Bgee" id="ENSELUG00000015029">
    <property type="expression patterns" value="Expressed in camera-type eye and 3 other cell types or tissues"/>
</dbReference>
<dbReference type="InterPro" id="IPR050405">
    <property type="entry name" value="Intermediate_filament"/>
</dbReference>
<dbReference type="InterPro" id="IPR018039">
    <property type="entry name" value="IF_conserved"/>
</dbReference>
<protein>
    <recommendedName>
        <fullName evidence="7">IF rod domain-containing protein</fullName>
    </recommendedName>
</protein>
<dbReference type="PROSITE" id="PS51842">
    <property type="entry name" value="IF_ROD_2"/>
    <property type="match status" value="1"/>
</dbReference>
<dbReference type="GO" id="GO:0045109">
    <property type="term" value="P:intermediate filament organization"/>
    <property type="evidence" value="ECO:0007669"/>
    <property type="project" value="TreeGrafter"/>
</dbReference>
<dbReference type="KEGG" id="els:105008015"/>
<feature type="region of interest" description="Disordered" evidence="6">
    <location>
        <begin position="24"/>
        <end position="48"/>
    </location>
</feature>
<dbReference type="CTD" id="555251"/>
<evidence type="ECO:0000256" key="4">
    <source>
        <dbReference type="RuleBase" id="RU000685"/>
    </source>
</evidence>
<keyword evidence="2 5" id="KW-0175">Coiled coil</keyword>
<name>A0A3P8YG16_ESOLU</name>
<dbReference type="FunFam" id="1.20.5.500:FF:000001">
    <property type="entry name" value="Type II keratin 23"/>
    <property type="match status" value="1"/>
</dbReference>
<feature type="compositionally biased region" description="Basic and acidic residues" evidence="6">
    <location>
        <begin position="436"/>
        <end position="461"/>
    </location>
</feature>
<dbReference type="GO" id="GO:0005882">
    <property type="term" value="C:intermediate filament"/>
    <property type="evidence" value="ECO:0007669"/>
    <property type="project" value="UniProtKB-KW"/>
</dbReference>
<dbReference type="Gene3D" id="1.20.5.500">
    <property type="entry name" value="Single helix bin"/>
    <property type="match status" value="1"/>
</dbReference>
<dbReference type="InParanoid" id="A0A3P8YG16"/>
<dbReference type="InterPro" id="IPR006821">
    <property type="entry name" value="Intermed_filament_DNA-bd"/>
</dbReference>
<dbReference type="InterPro" id="IPR002957">
    <property type="entry name" value="Keratin_I"/>
</dbReference>
<sequence length="468" mass="53555">MNYGSDHNTASSYRKIFGEAPRFSPSTTRMSSLSNSSRSSMSSSSYRSALPLTRSNASLLGYKRTGRSTSFSPVPGDSLDLTQSSVLNNELKVTRTNEKEQLQGLNDRFAMFIDKVRNLEQQNKVLETELVTLRQRQHEPSRVAELYMQELRELRAQVDEISSEKAHILINRDNLEEELHKLRGKYQEEIRAREDADQTMRSFKKDVDDATLARLDLERKVEGLLDEISFLKNLHDEEVAELSGMVQAANVSVEVELAKPDLTSALKEIRHQYETLAFKNMHSAEEWYKSKFANLNEQATRSNEAIRASREEINEFRRQLQSKTIELETLRGTNDSLERQIREIEEGHNLEIATFQETIGHLDNELRSIKSEMAQHLREYQDLLNVKMALDIEIAAYRKLLEGEETHFSTGISFNTSNHGASHFGYQPRASGSARSTKEKEVPQKDGFKEITEEKVEKSDEADVNSNN</sequence>
<reference evidence="8" key="2">
    <citation type="submission" date="2020-02" db="EMBL/GenBank/DDBJ databases">
        <title>Esox lucius (northern pike) genome, fEsoLuc1, primary haplotype.</title>
        <authorList>
            <person name="Myers G."/>
            <person name="Karagic N."/>
            <person name="Meyer A."/>
            <person name="Pippel M."/>
            <person name="Reichard M."/>
            <person name="Winkler S."/>
            <person name="Tracey A."/>
            <person name="Sims Y."/>
            <person name="Howe K."/>
            <person name="Rhie A."/>
            <person name="Formenti G."/>
            <person name="Durbin R."/>
            <person name="Fedrigo O."/>
            <person name="Jarvis E.D."/>
        </authorList>
    </citation>
    <scope>NUCLEOTIDE SEQUENCE [LARGE SCALE GENOMIC DNA]</scope>
</reference>
<reference evidence="8" key="4">
    <citation type="submission" date="2025-09" db="UniProtKB">
        <authorList>
            <consortium name="Ensembl"/>
        </authorList>
    </citation>
    <scope>IDENTIFICATION</scope>
</reference>
<dbReference type="SUPFAM" id="SSF64593">
    <property type="entry name" value="Intermediate filament protein, coiled coil region"/>
    <property type="match status" value="2"/>
</dbReference>
<dbReference type="PANTHER" id="PTHR45652:SF18">
    <property type="entry name" value="ALPHA-INTERNEXIN"/>
    <property type="match status" value="1"/>
</dbReference>
<feature type="region of interest" description="Disordered" evidence="6">
    <location>
        <begin position="412"/>
        <end position="468"/>
    </location>
</feature>
<dbReference type="PRINTS" id="PR01248">
    <property type="entry name" value="TYPE1KERATIN"/>
</dbReference>
<feature type="domain" description="IF rod" evidence="7">
    <location>
        <begin position="98"/>
        <end position="408"/>
    </location>
</feature>
<dbReference type="GeneTree" id="ENSGT00940000154418"/>
<dbReference type="PANTHER" id="PTHR45652">
    <property type="entry name" value="GLIAL FIBRILLARY ACIDIC PROTEIN"/>
    <property type="match status" value="1"/>
</dbReference>
<dbReference type="Gene3D" id="1.20.5.1160">
    <property type="entry name" value="Vasodilator-stimulated phosphoprotein"/>
    <property type="match status" value="1"/>
</dbReference>
<dbReference type="Pfam" id="PF04732">
    <property type="entry name" value="Filament_head"/>
    <property type="match status" value="1"/>
</dbReference>
<dbReference type="Gene3D" id="1.20.5.170">
    <property type="match status" value="1"/>
</dbReference>
<comment type="similarity">
    <text evidence="3 4">Belongs to the intermediate filament family.</text>
</comment>
<dbReference type="STRING" id="8010.ENSELUP00000015036"/>
<dbReference type="RefSeq" id="XP_010865491.2">
    <property type="nucleotide sequence ID" value="XM_010867189.4"/>
</dbReference>
<keyword evidence="1 4" id="KW-0403">Intermediate filament</keyword>
<dbReference type="Proteomes" id="UP000265140">
    <property type="component" value="Chromosome 6"/>
</dbReference>
<dbReference type="SMART" id="SM01391">
    <property type="entry name" value="Filament"/>
    <property type="match status" value="1"/>
</dbReference>